<gene>
    <name evidence="1" type="ORF">B1A_12972</name>
</gene>
<proteinExistence type="predicted"/>
<evidence type="ECO:0000313" key="1">
    <source>
        <dbReference type="EMBL" id="EQD51675.1"/>
    </source>
</evidence>
<protein>
    <submittedName>
        <fullName evidence="1">Uncharacterized protein</fullName>
    </submittedName>
</protein>
<dbReference type="AlphaFoldDB" id="T1BBT5"/>
<dbReference type="EMBL" id="AUZX01009470">
    <property type="protein sequence ID" value="EQD51675.1"/>
    <property type="molecule type" value="Genomic_DNA"/>
</dbReference>
<sequence>GAGGRGKDIDYRREVLDILTDRMSYATEMSKELSTVNVG</sequence>
<reference evidence="1" key="2">
    <citation type="journal article" date="2014" name="ISME J.">
        <title>Microbial stratification in low pH oxic and suboxic macroscopic growths along an acid mine drainage.</title>
        <authorList>
            <person name="Mendez-Garcia C."/>
            <person name="Mesa V."/>
            <person name="Sprenger R.R."/>
            <person name="Richter M."/>
            <person name="Diez M.S."/>
            <person name="Solano J."/>
            <person name="Bargiela R."/>
            <person name="Golyshina O.V."/>
            <person name="Manteca A."/>
            <person name="Ramos J.L."/>
            <person name="Gallego J.R."/>
            <person name="Llorente I."/>
            <person name="Martins Dos Santos V.A."/>
            <person name="Jensen O.N."/>
            <person name="Pelaez A.I."/>
            <person name="Sanchez J."/>
            <person name="Ferrer M."/>
        </authorList>
    </citation>
    <scope>NUCLEOTIDE SEQUENCE</scope>
</reference>
<reference evidence="1" key="1">
    <citation type="submission" date="2013-08" db="EMBL/GenBank/DDBJ databases">
        <authorList>
            <person name="Mendez C."/>
            <person name="Richter M."/>
            <person name="Ferrer M."/>
            <person name="Sanchez J."/>
        </authorList>
    </citation>
    <scope>NUCLEOTIDE SEQUENCE</scope>
</reference>
<comment type="caution">
    <text evidence="1">The sequence shown here is derived from an EMBL/GenBank/DDBJ whole genome shotgun (WGS) entry which is preliminary data.</text>
</comment>
<name>T1BBT5_9ZZZZ</name>
<feature type="non-terminal residue" evidence="1">
    <location>
        <position position="1"/>
    </location>
</feature>
<accession>T1BBT5</accession>
<organism evidence="1">
    <name type="scientific">mine drainage metagenome</name>
    <dbReference type="NCBI Taxonomy" id="410659"/>
    <lineage>
        <taxon>unclassified sequences</taxon>
        <taxon>metagenomes</taxon>
        <taxon>ecological metagenomes</taxon>
    </lineage>
</organism>